<proteinExistence type="predicted"/>
<feature type="compositionally biased region" description="Low complexity" evidence="1">
    <location>
        <begin position="253"/>
        <end position="269"/>
    </location>
</feature>
<dbReference type="AlphaFoldDB" id="S3CBJ5"/>
<dbReference type="Proteomes" id="UP000016923">
    <property type="component" value="Unassembled WGS sequence"/>
</dbReference>
<dbReference type="OrthoDB" id="5221287at2759"/>
<feature type="region of interest" description="Disordered" evidence="1">
    <location>
        <begin position="298"/>
        <end position="372"/>
    </location>
</feature>
<name>S3CBJ5_OPHP1</name>
<feature type="compositionally biased region" description="Low complexity" evidence="1">
    <location>
        <begin position="359"/>
        <end position="372"/>
    </location>
</feature>
<feature type="region of interest" description="Disordered" evidence="1">
    <location>
        <begin position="1"/>
        <end position="82"/>
    </location>
</feature>
<gene>
    <name evidence="2" type="ORF">F503_05347</name>
</gene>
<feature type="compositionally biased region" description="Low complexity" evidence="1">
    <location>
        <begin position="52"/>
        <end position="71"/>
    </location>
</feature>
<feature type="compositionally biased region" description="Basic residues" evidence="1">
    <location>
        <begin position="12"/>
        <end position="23"/>
    </location>
</feature>
<dbReference type="eggNOG" id="ENOG502RJQJ">
    <property type="taxonomic scope" value="Eukaryota"/>
</dbReference>
<sequence length="718" mass="78645">MATKCVAAALQHGHRRRLKKRSGSKISKQQPVRLAALKRARLQQQKNKDSASDASETSSCDASSSSSRESSPVYQTRPQILTPENRQMLEELFGRYNDEERHAADVLSSLCKAGLVRKVESAAAIKSESSDAKADVLALPTMRQTTHMLSSWQSVVAGSPPPSIKVDADADTDDCDSDVPMTPGLSFSASSSARSSVSGGSPSPISDDSLGSPVLQYARLSSPSGPPPPPYDAWRKSIALSDASPTLGPRRQSSPAYSTRYSSSRYASTHQANPFAKYEDSYFKASSQNDASTVRVAGEDVGMPSPPQSPTDGGWSPSSAEHYYQHSERKRAAAPVPAPSAAPTAAASTLPTPPQSFTASMQSQAQQYQPHAHYARHNQYELPAPMPSHRRNTHTEDIATTVLTLPTHSLAHDPVTPMSPLTLSNAFGRRSTLPAPLHYQHNYQQQHHHHQQSQQHLSPRMAAKMTARKDRVASFSSYAAAPSTPSPARKSSSLPKPHCNVKYETAELDFIMYERTTKNRPWEDVTASFNAALPHLRQYAEMDYMRIGGGAASPSAVSPSSADMSSKATMDRYRARPERTTPGLQASYYRLRLALPLLDEAGKLVFDAATNKQVFTEVMVRDDKSRKKNRRLSTVPASPSPSSSSSHPKPGEDSSVHLVLYFPERVSYYDYWFVSAEDKALARQRAYDRNMQRAQRGLPAWHPGCDDPESGILLRNKD</sequence>
<feature type="region of interest" description="Disordered" evidence="1">
    <location>
        <begin position="695"/>
        <end position="718"/>
    </location>
</feature>
<evidence type="ECO:0000313" key="3">
    <source>
        <dbReference type="Proteomes" id="UP000016923"/>
    </source>
</evidence>
<organism evidence="2 3">
    <name type="scientific">Ophiostoma piceae (strain UAMH 11346)</name>
    <name type="common">Sap stain fungus</name>
    <dbReference type="NCBI Taxonomy" id="1262450"/>
    <lineage>
        <taxon>Eukaryota</taxon>
        <taxon>Fungi</taxon>
        <taxon>Dikarya</taxon>
        <taxon>Ascomycota</taxon>
        <taxon>Pezizomycotina</taxon>
        <taxon>Sordariomycetes</taxon>
        <taxon>Sordariomycetidae</taxon>
        <taxon>Ophiostomatales</taxon>
        <taxon>Ophiostomataceae</taxon>
        <taxon>Ophiostoma</taxon>
    </lineage>
</organism>
<keyword evidence="3" id="KW-1185">Reference proteome</keyword>
<feature type="region of interest" description="Disordered" evidence="1">
    <location>
        <begin position="153"/>
        <end position="211"/>
    </location>
</feature>
<feature type="compositionally biased region" description="Low complexity" evidence="1">
    <location>
        <begin position="633"/>
        <end position="648"/>
    </location>
</feature>
<feature type="compositionally biased region" description="Polar residues" evidence="1">
    <location>
        <begin position="72"/>
        <end position="82"/>
    </location>
</feature>
<feature type="compositionally biased region" description="Low complexity" evidence="1">
    <location>
        <begin position="333"/>
        <end position="350"/>
    </location>
</feature>
<dbReference type="EMBL" id="KE148146">
    <property type="protein sequence ID" value="EPE10252.1"/>
    <property type="molecule type" value="Genomic_DNA"/>
</dbReference>
<protein>
    <submittedName>
        <fullName evidence="2">Uncharacterized protein</fullName>
    </submittedName>
</protein>
<feature type="compositionally biased region" description="Low complexity" evidence="1">
    <location>
        <begin position="473"/>
        <end position="493"/>
    </location>
</feature>
<accession>S3CBJ5</accession>
<feature type="compositionally biased region" description="Low complexity" evidence="1">
    <location>
        <begin position="183"/>
        <end position="211"/>
    </location>
</feature>
<feature type="region of interest" description="Disordered" evidence="1">
    <location>
        <begin position="242"/>
        <end position="270"/>
    </location>
</feature>
<evidence type="ECO:0000256" key="1">
    <source>
        <dbReference type="SAM" id="MobiDB-lite"/>
    </source>
</evidence>
<reference evidence="2 3" key="1">
    <citation type="journal article" date="2013" name="BMC Genomics">
        <title>The genome and transcriptome of the pine saprophyte Ophiostoma piceae, and a comparison with the bark beetle-associated pine pathogen Grosmannia clavigera.</title>
        <authorList>
            <person name="Haridas S."/>
            <person name="Wang Y."/>
            <person name="Lim L."/>
            <person name="Massoumi Alamouti S."/>
            <person name="Jackman S."/>
            <person name="Docking R."/>
            <person name="Robertson G."/>
            <person name="Birol I."/>
            <person name="Bohlmann J."/>
            <person name="Breuil C."/>
        </authorList>
    </citation>
    <scope>NUCLEOTIDE SEQUENCE [LARGE SCALE GENOMIC DNA]</scope>
    <source>
        <strain evidence="2 3">UAMH 11346</strain>
    </source>
</reference>
<dbReference type="HOGENOM" id="CLU_384992_0_0_1"/>
<feature type="region of interest" description="Disordered" evidence="1">
    <location>
        <begin position="442"/>
        <end position="498"/>
    </location>
</feature>
<evidence type="ECO:0000313" key="2">
    <source>
        <dbReference type="EMBL" id="EPE10252.1"/>
    </source>
</evidence>
<feature type="region of interest" description="Disordered" evidence="1">
    <location>
        <begin position="621"/>
        <end position="653"/>
    </location>
</feature>
<dbReference type="VEuPathDB" id="FungiDB:F503_05347"/>